<dbReference type="Gene3D" id="3.50.50.60">
    <property type="entry name" value="FAD/NAD(P)-binding domain"/>
    <property type="match status" value="1"/>
</dbReference>
<evidence type="ECO:0000313" key="4">
    <source>
        <dbReference type="EMBL" id="CAB9524143.1"/>
    </source>
</evidence>
<dbReference type="GO" id="GO:0071949">
    <property type="term" value="F:FAD binding"/>
    <property type="evidence" value="ECO:0007669"/>
    <property type="project" value="InterPro"/>
</dbReference>
<protein>
    <submittedName>
        <fullName evidence="4">Heptyl-3-hydroxy-4(1H)-quinolone synthase</fullName>
    </submittedName>
</protein>
<evidence type="ECO:0000259" key="3">
    <source>
        <dbReference type="Pfam" id="PF01494"/>
    </source>
</evidence>
<feature type="domain" description="FAD-binding" evidence="3">
    <location>
        <begin position="18"/>
        <end position="184"/>
    </location>
</feature>
<accession>A0A9N8HVF6</accession>
<name>A0A9N8HVF6_9STRA</name>
<keyword evidence="5" id="KW-1185">Reference proteome</keyword>
<evidence type="ECO:0000313" key="5">
    <source>
        <dbReference type="Proteomes" id="UP001153069"/>
    </source>
</evidence>
<dbReference type="Pfam" id="PF01494">
    <property type="entry name" value="FAD_binding_3"/>
    <property type="match status" value="2"/>
</dbReference>
<dbReference type="PRINTS" id="PR00420">
    <property type="entry name" value="RNGMNOXGNASE"/>
</dbReference>
<dbReference type="GO" id="GO:0004497">
    <property type="term" value="F:monooxygenase activity"/>
    <property type="evidence" value="ECO:0007669"/>
    <property type="project" value="UniProtKB-KW"/>
</dbReference>
<keyword evidence="1" id="KW-0560">Oxidoreductase</keyword>
<organism evidence="4 5">
    <name type="scientific">Seminavis robusta</name>
    <dbReference type="NCBI Taxonomy" id="568900"/>
    <lineage>
        <taxon>Eukaryota</taxon>
        <taxon>Sar</taxon>
        <taxon>Stramenopiles</taxon>
        <taxon>Ochrophyta</taxon>
        <taxon>Bacillariophyta</taxon>
        <taxon>Bacillariophyceae</taxon>
        <taxon>Bacillariophycidae</taxon>
        <taxon>Naviculales</taxon>
        <taxon>Naviculaceae</taxon>
        <taxon>Seminavis</taxon>
    </lineage>
</organism>
<proteinExistence type="predicted"/>
<gene>
    <name evidence="4" type="ORF">SEMRO_1499_G277770.1</name>
</gene>
<sequence length="490" mass="53274">MPTAETAKEDGDGGKDHPIVIAGAGPCGLVAALVLQRHGIPIVILEKASRDKLDASVGSGYDLSPTTIEIVQKRLGLDTTKVFIQYSAFQCRTLEGKVVRDIEFPKALDPSKSYQQATRPGLQGLLLDQLVDQEKVLKCGVGVESYQEDVEKGVVTVHLVDGTTVVGKALLACDGIHSKVRKCMHGGDDVDPLSYCGTTCYWSVSPKPTPGSALESAINETQSFRQEGPSFVWGMGSHRAPGSFFVTPNNNGQGVWMLGLKEEDQPAANVSDDLRRRGGAIMTEESKQALLDMLKQRSRDHDASMIEIIRATPEITQAGLFDRANQDLPFSSPGKLVALLGDAAHPQSPYLGQGCNMAVTDGYVCATLLARHSSVAKAVETYDCEQRRKEIQHVVKEARNATDYCVSSSLWNYWFFYNLMKYAPMDSNVIMDNLIQHDKSNVSCLRRLDGVEDEKLSKLSDISTNWVKVAIVVLVAVGASMVLKGKLAAV</sequence>
<dbReference type="InterPro" id="IPR002938">
    <property type="entry name" value="FAD-bd"/>
</dbReference>
<dbReference type="OrthoDB" id="45829at2759"/>
<evidence type="ECO:0000256" key="1">
    <source>
        <dbReference type="ARBA" id="ARBA00023002"/>
    </source>
</evidence>
<keyword evidence="2" id="KW-0503">Monooxygenase</keyword>
<evidence type="ECO:0000256" key="2">
    <source>
        <dbReference type="ARBA" id="ARBA00023033"/>
    </source>
</evidence>
<dbReference type="InterPro" id="IPR050493">
    <property type="entry name" value="FAD-dep_Monooxygenase_BioMet"/>
</dbReference>
<dbReference type="EMBL" id="CAICTM010001497">
    <property type="protein sequence ID" value="CAB9524143.1"/>
    <property type="molecule type" value="Genomic_DNA"/>
</dbReference>
<dbReference type="PANTHER" id="PTHR13789:SF309">
    <property type="entry name" value="PUTATIVE (AFU_ORTHOLOGUE AFUA_6G14510)-RELATED"/>
    <property type="match status" value="1"/>
</dbReference>
<dbReference type="AlphaFoldDB" id="A0A9N8HVF6"/>
<dbReference type="PANTHER" id="PTHR13789">
    <property type="entry name" value="MONOOXYGENASE"/>
    <property type="match status" value="1"/>
</dbReference>
<comment type="caution">
    <text evidence="4">The sequence shown here is derived from an EMBL/GenBank/DDBJ whole genome shotgun (WGS) entry which is preliminary data.</text>
</comment>
<dbReference type="SUPFAM" id="SSF51905">
    <property type="entry name" value="FAD/NAD(P)-binding domain"/>
    <property type="match status" value="1"/>
</dbReference>
<dbReference type="InterPro" id="IPR036188">
    <property type="entry name" value="FAD/NAD-bd_sf"/>
</dbReference>
<reference evidence="4" key="1">
    <citation type="submission" date="2020-06" db="EMBL/GenBank/DDBJ databases">
        <authorList>
            <consortium name="Plant Systems Biology data submission"/>
        </authorList>
    </citation>
    <scope>NUCLEOTIDE SEQUENCE</scope>
    <source>
        <strain evidence="4">D6</strain>
    </source>
</reference>
<feature type="domain" description="FAD-binding" evidence="3">
    <location>
        <begin position="337"/>
        <end position="395"/>
    </location>
</feature>
<dbReference type="Proteomes" id="UP001153069">
    <property type="component" value="Unassembled WGS sequence"/>
</dbReference>